<dbReference type="GeneID" id="20820447"/>
<organism evidence="1">
    <name type="scientific">Aphanomyces astaci</name>
    <name type="common">Crayfish plague agent</name>
    <dbReference type="NCBI Taxonomy" id="112090"/>
    <lineage>
        <taxon>Eukaryota</taxon>
        <taxon>Sar</taxon>
        <taxon>Stramenopiles</taxon>
        <taxon>Oomycota</taxon>
        <taxon>Saprolegniomycetes</taxon>
        <taxon>Saprolegniales</taxon>
        <taxon>Verrucalvaceae</taxon>
        <taxon>Aphanomyces</taxon>
    </lineage>
</organism>
<reference evidence="1" key="1">
    <citation type="submission" date="2013-12" db="EMBL/GenBank/DDBJ databases">
        <title>The Genome Sequence of Aphanomyces astaci APO3.</title>
        <authorList>
            <consortium name="The Broad Institute Genomics Platform"/>
            <person name="Russ C."/>
            <person name="Tyler B."/>
            <person name="van West P."/>
            <person name="Dieguez-Uribeondo J."/>
            <person name="Young S.K."/>
            <person name="Zeng Q."/>
            <person name="Gargeya S."/>
            <person name="Fitzgerald M."/>
            <person name="Abouelleil A."/>
            <person name="Alvarado L."/>
            <person name="Chapman S.B."/>
            <person name="Gainer-Dewar J."/>
            <person name="Goldberg J."/>
            <person name="Griggs A."/>
            <person name="Gujja S."/>
            <person name="Hansen M."/>
            <person name="Howarth C."/>
            <person name="Imamovic A."/>
            <person name="Ireland A."/>
            <person name="Larimer J."/>
            <person name="McCowan C."/>
            <person name="Murphy C."/>
            <person name="Pearson M."/>
            <person name="Poon T.W."/>
            <person name="Priest M."/>
            <person name="Roberts A."/>
            <person name="Saif S."/>
            <person name="Shea T."/>
            <person name="Sykes S."/>
            <person name="Wortman J."/>
            <person name="Nusbaum C."/>
            <person name="Birren B."/>
        </authorList>
    </citation>
    <scope>NUCLEOTIDE SEQUENCE [LARGE SCALE GENOMIC DNA]</scope>
    <source>
        <strain evidence="1">APO3</strain>
    </source>
</reference>
<dbReference type="EMBL" id="KI913279">
    <property type="protein sequence ID" value="ETV64713.1"/>
    <property type="molecule type" value="Genomic_DNA"/>
</dbReference>
<gene>
    <name evidence="1" type="ORF">H257_18451</name>
</gene>
<proteinExistence type="predicted"/>
<accession>W4FDC3</accession>
<dbReference type="AlphaFoldDB" id="W4FDC3"/>
<protein>
    <submittedName>
        <fullName evidence="1">Uncharacterized protein</fullName>
    </submittedName>
</protein>
<dbReference type="OrthoDB" id="77121at2759"/>
<name>W4FDC3_APHAT</name>
<dbReference type="VEuPathDB" id="FungiDB:H257_18451"/>
<sequence>MVLANSARTKHPLFLIIRTTKSKGKAVVQENLVERQGLGKRLWESVEPMEAKFNYRIYGKPTE</sequence>
<evidence type="ECO:0000313" key="1">
    <source>
        <dbReference type="EMBL" id="ETV64713.1"/>
    </source>
</evidence>
<dbReference type="RefSeq" id="XP_009845809.1">
    <property type="nucleotide sequence ID" value="XM_009847507.1"/>
</dbReference>